<comment type="caution">
    <text evidence="1">The sequence shown here is derived from an EMBL/GenBank/DDBJ whole genome shotgun (WGS) entry which is preliminary data.</text>
</comment>
<evidence type="ECO:0000313" key="1">
    <source>
        <dbReference type="EMBL" id="GBP61458.1"/>
    </source>
</evidence>
<evidence type="ECO:0000313" key="2">
    <source>
        <dbReference type="Proteomes" id="UP000299102"/>
    </source>
</evidence>
<sequence length="301" mass="34243">MQRHRERTGEVEAAISWVFDPKHREKMFNKITLWKTANDESTEKELTNDSEEWHGVREHTQELTEDNHSTLLHPGNGAVLKCLKTRHSDGLTELEGPMINVHIVDDKLKFFTISPCKETKNIQDHASTDVSESMVKESMIEDSKDLSKSDAMNNSECASEKEVNCGIRSLNPKELRATCNEEIECIQSNCKNDTRVTSSGTSQVTQKEDTLVPGLSCAEERLESEKHQLDISGYLAEEKNIVEGFIIPTHKLDIQFGPEVNFVVRDTRMRLDNFMKKNGTSNLKNCEPTDTINQMFRVKTV</sequence>
<keyword evidence="2" id="KW-1185">Reference proteome</keyword>
<dbReference type="Proteomes" id="UP000299102">
    <property type="component" value="Unassembled WGS sequence"/>
</dbReference>
<organism evidence="1 2">
    <name type="scientific">Eumeta variegata</name>
    <name type="common">Bagworm moth</name>
    <name type="synonym">Eumeta japonica</name>
    <dbReference type="NCBI Taxonomy" id="151549"/>
    <lineage>
        <taxon>Eukaryota</taxon>
        <taxon>Metazoa</taxon>
        <taxon>Ecdysozoa</taxon>
        <taxon>Arthropoda</taxon>
        <taxon>Hexapoda</taxon>
        <taxon>Insecta</taxon>
        <taxon>Pterygota</taxon>
        <taxon>Neoptera</taxon>
        <taxon>Endopterygota</taxon>
        <taxon>Lepidoptera</taxon>
        <taxon>Glossata</taxon>
        <taxon>Ditrysia</taxon>
        <taxon>Tineoidea</taxon>
        <taxon>Psychidae</taxon>
        <taxon>Oiketicinae</taxon>
        <taxon>Eumeta</taxon>
    </lineage>
</organism>
<gene>
    <name evidence="1" type="ORF">EVAR_34693_1</name>
</gene>
<dbReference type="AlphaFoldDB" id="A0A4C1XDF2"/>
<protein>
    <submittedName>
        <fullName evidence="1">Uncharacterized protein</fullName>
    </submittedName>
</protein>
<accession>A0A4C1XDF2</accession>
<dbReference type="EMBL" id="BGZK01000815">
    <property type="protein sequence ID" value="GBP61458.1"/>
    <property type="molecule type" value="Genomic_DNA"/>
</dbReference>
<name>A0A4C1XDF2_EUMVA</name>
<proteinExistence type="predicted"/>
<reference evidence="1 2" key="1">
    <citation type="journal article" date="2019" name="Commun. Biol.">
        <title>The bagworm genome reveals a unique fibroin gene that provides high tensile strength.</title>
        <authorList>
            <person name="Kono N."/>
            <person name="Nakamura H."/>
            <person name="Ohtoshi R."/>
            <person name="Tomita M."/>
            <person name="Numata K."/>
            <person name="Arakawa K."/>
        </authorList>
    </citation>
    <scope>NUCLEOTIDE SEQUENCE [LARGE SCALE GENOMIC DNA]</scope>
</reference>